<feature type="domain" description="Acyl-CoA oxidase/dehydrogenase middle" evidence="8">
    <location>
        <begin position="122"/>
        <end position="217"/>
    </location>
</feature>
<accession>A0A0F6YLD0</accession>
<evidence type="ECO:0000259" key="8">
    <source>
        <dbReference type="Pfam" id="PF02770"/>
    </source>
</evidence>
<evidence type="ECO:0000313" key="10">
    <source>
        <dbReference type="EMBL" id="AKF09741.1"/>
    </source>
</evidence>
<dbReference type="InterPro" id="IPR009075">
    <property type="entry name" value="AcylCo_DH/oxidase_C"/>
</dbReference>
<dbReference type="PANTHER" id="PTHR43884">
    <property type="entry name" value="ACYL-COA DEHYDROGENASE"/>
    <property type="match status" value="1"/>
</dbReference>
<feature type="domain" description="Acyl-CoA dehydrogenase/oxidase N-terminal" evidence="9">
    <location>
        <begin position="7"/>
        <end position="116"/>
    </location>
</feature>
<dbReference type="PIRSF" id="PIRSF016578">
    <property type="entry name" value="HsaA"/>
    <property type="match status" value="1"/>
</dbReference>
<dbReference type="STRING" id="927083.DB32_006890"/>
<evidence type="ECO:0000256" key="6">
    <source>
        <dbReference type="RuleBase" id="RU362125"/>
    </source>
</evidence>
<dbReference type="FunFam" id="1.20.140.10:FF:000011">
    <property type="entry name" value="Medium-chain specific acyl-CoA dehydrogenase, mitochondrial"/>
    <property type="match status" value="1"/>
</dbReference>
<dbReference type="EMBL" id="CP011125">
    <property type="protein sequence ID" value="AKF09741.1"/>
    <property type="molecule type" value="Genomic_DNA"/>
</dbReference>
<keyword evidence="5 6" id="KW-0560">Oxidoreductase</keyword>
<feature type="domain" description="Acyl-CoA dehydrogenase/oxidase C-terminal" evidence="7">
    <location>
        <begin position="229"/>
        <end position="377"/>
    </location>
</feature>
<evidence type="ECO:0000256" key="4">
    <source>
        <dbReference type="ARBA" id="ARBA00022827"/>
    </source>
</evidence>
<reference evidence="10 11" key="1">
    <citation type="submission" date="2015-03" db="EMBL/GenBank/DDBJ databases">
        <title>Genome assembly of Sandaracinus amylolyticus DSM 53668.</title>
        <authorList>
            <person name="Sharma G."/>
            <person name="Subramanian S."/>
        </authorList>
    </citation>
    <scope>NUCLEOTIDE SEQUENCE [LARGE SCALE GENOMIC DNA]</scope>
    <source>
        <strain evidence="10 11">DSM 53668</strain>
    </source>
</reference>
<comment type="similarity">
    <text evidence="2 6">Belongs to the acyl-CoA dehydrogenase family.</text>
</comment>
<dbReference type="InterPro" id="IPR006089">
    <property type="entry name" value="Acyl-CoA_DH_CS"/>
</dbReference>
<dbReference type="InterPro" id="IPR037069">
    <property type="entry name" value="AcylCoA_DH/ox_N_sf"/>
</dbReference>
<evidence type="ECO:0000259" key="7">
    <source>
        <dbReference type="Pfam" id="PF00441"/>
    </source>
</evidence>
<evidence type="ECO:0000256" key="1">
    <source>
        <dbReference type="ARBA" id="ARBA00001974"/>
    </source>
</evidence>
<dbReference type="OrthoDB" id="9765339at2"/>
<dbReference type="GO" id="GO:0003995">
    <property type="term" value="F:acyl-CoA dehydrogenase activity"/>
    <property type="evidence" value="ECO:0007669"/>
    <property type="project" value="InterPro"/>
</dbReference>
<dbReference type="Gene3D" id="1.10.540.10">
    <property type="entry name" value="Acyl-CoA dehydrogenase/oxidase, N-terminal domain"/>
    <property type="match status" value="1"/>
</dbReference>
<evidence type="ECO:0000259" key="9">
    <source>
        <dbReference type="Pfam" id="PF02771"/>
    </source>
</evidence>
<dbReference type="PROSITE" id="PS00072">
    <property type="entry name" value="ACYL_COA_DH_1"/>
    <property type="match status" value="1"/>
</dbReference>
<proteinExistence type="inferred from homology"/>
<evidence type="ECO:0000256" key="2">
    <source>
        <dbReference type="ARBA" id="ARBA00009347"/>
    </source>
</evidence>
<protein>
    <submittedName>
        <fullName evidence="10">Butyryl-CoA dehydrogenase</fullName>
    </submittedName>
</protein>
<dbReference type="InterPro" id="IPR046373">
    <property type="entry name" value="Acyl-CoA_Oxase/DH_mid-dom_sf"/>
</dbReference>
<dbReference type="Pfam" id="PF02771">
    <property type="entry name" value="Acyl-CoA_dh_N"/>
    <property type="match status" value="1"/>
</dbReference>
<dbReference type="Pfam" id="PF02770">
    <property type="entry name" value="Acyl-CoA_dh_M"/>
    <property type="match status" value="1"/>
</dbReference>
<keyword evidence="11" id="KW-1185">Reference proteome</keyword>
<evidence type="ECO:0000256" key="5">
    <source>
        <dbReference type="ARBA" id="ARBA00023002"/>
    </source>
</evidence>
<evidence type="ECO:0000313" key="11">
    <source>
        <dbReference type="Proteomes" id="UP000034883"/>
    </source>
</evidence>
<dbReference type="Pfam" id="PF00441">
    <property type="entry name" value="Acyl-CoA_dh_1"/>
    <property type="match status" value="1"/>
</dbReference>
<gene>
    <name evidence="10" type="ORF">DB32_006890</name>
</gene>
<sequence length="382" mass="41715">MLDFELTEEQQALVSTARQFTKDRIIPIAAECDQHSKFPVDVFKQAWELGLVTPGIEEKYGGAGMGEIDNVLITEELAYGCTGIQTSITANTLAATPIMIAGNEDQKKKYLGMLAREPVFAAYAITEPGAGSDAAGIQCRARKVGDDWVLNGQKCFITNASIASWYVVFATTNPEGRHKNIMAFIVDRESPGLSIGKKEDKMGQRASDTATVILEDVKVPAANVLAGEGEGFKVAMQTFDRTRPDIGAGACGIMRRALEESIRYALERKTFGTAIANHQAVQFMIAEMAIKYEATRLMVHKAAWMIDKGSRNSIVASYSKAFGADAAMQVATDAVQVFGGNGFMKEYPVEKLMRDAKVLQIYEGTSQVQRMVIAKNLFAMFK</sequence>
<dbReference type="GO" id="GO:0050660">
    <property type="term" value="F:flavin adenine dinucleotide binding"/>
    <property type="evidence" value="ECO:0007669"/>
    <property type="project" value="InterPro"/>
</dbReference>
<dbReference type="FunFam" id="2.40.110.10:FF:000001">
    <property type="entry name" value="Acyl-CoA dehydrogenase, mitochondrial"/>
    <property type="match status" value="1"/>
</dbReference>
<dbReference type="SUPFAM" id="SSF47203">
    <property type="entry name" value="Acyl-CoA dehydrogenase C-terminal domain-like"/>
    <property type="match status" value="1"/>
</dbReference>
<dbReference type="InterPro" id="IPR009100">
    <property type="entry name" value="AcylCoA_DH/oxidase_NM_dom_sf"/>
</dbReference>
<dbReference type="Gene3D" id="1.20.140.10">
    <property type="entry name" value="Butyryl-CoA Dehydrogenase, subunit A, domain 3"/>
    <property type="match status" value="1"/>
</dbReference>
<dbReference type="AlphaFoldDB" id="A0A0F6YLD0"/>
<organism evidence="10 11">
    <name type="scientific">Sandaracinus amylolyticus</name>
    <dbReference type="NCBI Taxonomy" id="927083"/>
    <lineage>
        <taxon>Bacteria</taxon>
        <taxon>Pseudomonadati</taxon>
        <taxon>Myxococcota</taxon>
        <taxon>Polyangia</taxon>
        <taxon>Polyangiales</taxon>
        <taxon>Sandaracinaceae</taxon>
        <taxon>Sandaracinus</taxon>
    </lineage>
</organism>
<dbReference type="FunFam" id="1.10.540.10:FF:000026">
    <property type="entry name" value="Acyl-CoA dehydrogenase medium chain"/>
    <property type="match status" value="1"/>
</dbReference>
<dbReference type="KEGG" id="samy:DB32_006890"/>
<evidence type="ECO:0000256" key="3">
    <source>
        <dbReference type="ARBA" id="ARBA00022630"/>
    </source>
</evidence>
<dbReference type="InterPro" id="IPR006091">
    <property type="entry name" value="Acyl-CoA_Oxase/DH_mid-dom"/>
</dbReference>
<dbReference type="Proteomes" id="UP000034883">
    <property type="component" value="Chromosome"/>
</dbReference>
<dbReference type="InterPro" id="IPR036250">
    <property type="entry name" value="AcylCo_DH-like_C"/>
</dbReference>
<dbReference type="Gene3D" id="2.40.110.10">
    <property type="entry name" value="Butyryl-CoA Dehydrogenase, subunit A, domain 2"/>
    <property type="match status" value="1"/>
</dbReference>
<comment type="cofactor">
    <cofactor evidence="1 6">
        <name>FAD</name>
        <dbReference type="ChEBI" id="CHEBI:57692"/>
    </cofactor>
</comment>
<keyword evidence="4 6" id="KW-0274">FAD</keyword>
<dbReference type="PROSITE" id="PS00073">
    <property type="entry name" value="ACYL_COA_DH_2"/>
    <property type="match status" value="1"/>
</dbReference>
<keyword evidence="3 6" id="KW-0285">Flavoprotein</keyword>
<dbReference type="SUPFAM" id="SSF56645">
    <property type="entry name" value="Acyl-CoA dehydrogenase NM domain-like"/>
    <property type="match status" value="1"/>
</dbReference>
<dbReference type="PANTHER" id="PTHR43884:SF12">
    <property type="entry name" value="ISOVALERYL-COA DEHYDROGENASE, MITOCHONDRIAL-RELATED"/>
    <property type="match status" value="1"/>
</dbReference>
<dbReference type="InterPro" id="IPR013786">
    <property type="entry name" value="AcylCoA_DH/ox_N"/>
</dbReference>
<name>A0A0F6YLD0_9BACT</name>